<accession>A0A9W8EIZ8</accession>
<dbReference type="EMBL" id="JANBQF010000306">
    <property type="protein sequence ID" value="KAJ2002395.1"/>
    <property type="molecule type" value="Genomic_DNA"/>
</dbReference>
<evidence type="ECO:0000313" key="2">
    <source>
        <dbReference type="Proteomes" id="UP001150907"/>
    </source>
</evidence>
<keyword evidence="2" id="KW-1185">Reference proteome</keyword>
<evidence type="ECO:0000313" key="1">
    <source>
        <dbReference type="EMBL" id="KAJ2002395.1"/>
    </source>
</evidence>
<dbReference type="Proteomes" id="UP001150907">
    <property type="component" value="Unassembled WGS sequence"/>
</dbReference>
<reference evidence="1" key="1">
    <citation type="submission" date="2022-07" db="EMBL/GenBank/DDBJ databases">
        <title>Phylogenomic reconstructions and comparative analyses of Kickxellomycotina fungi.</title>
        <authorList>
            <person name="Reynolds N.K."/>
            <person name="Stajich J.E."/>
            <person name="Barry K."/>
            <person name="Grigoriev I.V."/>
            <person name="Crous P."/>
            <person name="Smith M.E."/>
        </authorList>
    </citation>
    <scope>NUCLEOTIDE SEQUENCE</scope>
    <source>
        <strain evidence="1">IMI 214461</strain>
    </source>
</reference>
<comment type="caution">
    <text evidence="1">The sequence shown here is derived from an EMBL/GenBank/DDBJ whole genome shotgun (WGS) entry which is preliminary data.</text>
</comment>
<dbReference type="AlphaFoldDB" id="A0A9W8EIZ8"/>
<proteinExistence type="predicted"/>
<dbReference type="OrthoDB" id="185373at2759"/>
<gene>
    <name evidence="1" type="ORF">H4R26_003629</name>
</gene>
<sequence>MTEHFALLKRYWPQYKQWTTNSGKPHGCDDGLQGIERLVRGHMTLRLPELRDVYGLSPNQSLGDSPFYYDYCDRILKLAERERLAVSGRMPERLLFNKSLHAFALAGDLRSIIYHMEQHRMLCDIATWTEVVRCICVQILGQPLNSRMICPQSAKYSTWVEFILSLEPLLAARGIRFSQVTFGQMIQTATLLYDAGAILRIVSWMIQRTTVRFNAGMLKMVIGLDVPFDLKCSLVKSTLGGKLLGIDRPTVRPDNKLLALVVRLAKRSEDLDHLPDIVALFHDGYGVSMLLSDYDYLIALCKQLNLHAELKYWMHCKAIAHVN</sequence>
<organism evidence="1 2">
    <name type="scientific">Coemansia thaxteri</name>
    <dbReference type="NCBI Taxonomy" id="2663907"/>
    <lineage>
        <taxon>Eukaryota</taxon>
        <taxon>Fungi</taxon>
        <taxon>Fungi incertae sedis</taxon>
        <taxon>Zoopagomycota</taxon>
        <taxon>Kickxellomycotina</taxon>
        <taxon>Kickxellomycetes</taxon>
        <taxon>Kickxellales</taxon>
        <taxon>Kickxellaceae</taxon>
        <taxon>Coemansia</taxon>
    </lineage>
</organism>
<protein>
    <submittedName>
        <fullName evidence="1">Uncharacterized protein</fullName>
    </submittedName>
</protein>
<name>A0A9W8EIZ8_9FUNG</name>